<comment type="caution">
    <text evidence="4">The sequence shown here is derived from an EMBL/GenBank/DDBJ whole genome shotgun (WGS) entry which is preliminary data.</text>
</comment>
<dbReference type="Proteomes" id="UP000269438">
    <property type="component" value="Unassembled WGS sequence"/>
</dbReference>
<gene>
    <name evidence="4" type="ORF">D9V34_16095</name>
</gene>
<evidence type="ECO:0000313" key="5">
    <source>
        <dbReference type="Proteomes" id="UP000269438"/>
    </source>
</evidence>
<evidence type="ECO:0000313" key="4">
    <source>
        <dbReference type="EMBL" id="RLP79312.1"/>
    </source>
</evidence>
<dbReference type="AlphaFoldDB" id="A0A3L7AIR1"/>
<dbReference type="OrthoDB" id="134475at2"/>
<feature type="region of interest" description="Disordered" evidence="1">
    <location>
        <begin position="691"/>
        <end position="729"/>
    </location>
</feature>
<dbReference type="NCBIfam" id="TIGR01451">
    <property type="entry name" value="B_ant_repeat"/>
    <property type="match status" value="1"/>
</dbReference>
<accession>A0A3L7AIR1</accession>
<proteinExistence type="predicted"/>
<dbReference type="InterPro" id="IPR057687">
    <property type="entry name" value="DUF7927"/>
</dbReference>
<evidence type="ECO:0000256" key="1">
    <source>
        <dbReference type="SAM" id="MobiDB-lite"/>
    </source>
</evidence>
<reference evidence="4 5" key="1">
    <citation type="submission" date="2018-10" db="EMBL/GenBank/DDBJ databases">
        <authorList>
            <person name="Li J."/>
        </authorList>
    </citation>
    <scope>NUCLEOTIDE SEQUENCE [LARGE SCALE GENOMIC DNA]</scope>
    <source>
        <strain evidence="4 5">JCM 11654</strain>
    </source>
</reference>
<keyword evidence="2" id="KW-1133">Transmembrane helix</keyword>
<keyword evidence="5" id="KW-1185">Reference proteome</keyword>
<dbReference type="EMBL" id="RCUY01000015">
    <property type="protein sequence ID" value="RLP79312.1"/>
    <property type="molecule type" value="Genomic_DNA"/>
</dbReference>
<organism evidence="4 5">
    <name type="scientific">Mycetocola lacteus</name>
    <dbReference type="NCBI Taxonomy" id="76637"/>
    <lineage>
        <taxon>Bacteria</taxon>
        <taxon>Bacillati</taxon>
        <taxon>Actinomycetota</taxon>
        <taxon>Actinomycetes</taxon>
        <taxon>Micrococcales</taxon>
        <taxon>Microbacteriaceae</taxon>
        <taxon>Mycetocola</taxon>
    </lineage>
</organism>
<name>A0A3L7AIR1_9MICO</name>
<dbReference type="InterPro" id="IPR047589">
    <property type="entry name" value="DUF11_rpt"/>
</dbReference>
<sequence length="785" mass="82062">MIVEHTSERRADKHPQRTASHRVRRTLAAAATLALGAGVLVLVASPAQAEQNEKYAYAATPDPGTNRPHEWYVYVKAGEQLRVQAGMHKPDSTESWDRDGQRAFYTITDPSGNLVDTNDNGYPENTPAAGGREAGISMLDPDDKQPAIITATAATEGVYRVAIRNFWKDARVGSFPWKIAVSENGVEHSGRVWTSRYQLIENWPPGPPILNHPARHGLDLDYWFVSDLGYKYKLALNGYVGWTSSIEASLLGNTDNQCVSLYRSVVDTEASTATCDDLYKLFFEAPAADLPATAKIATANASNAAPTGTSKTIALAPTPVEPKLTIDGFTSDGNAAAPKAGTFTYTLKDFAGNYTIKVDTDGDGNYDGPADILVNRSALGGQSDFTFDFDGLDKSGAVIPEGTTIAAKIVVSQYPELHFVFGDVEQLQGGMTLTRLNGATGPLEDRLYWNDVDKDGNALGAQTCSTTAPKLGDPANPAVNYDPNDPLVGAPLSQGGQRFWDTPSQACRNNNTADLGSYGNNKLLDTWTHANVQIESIAKVVGHSLQITKSADVASASQGDTVTYTLTMTNNGDAPASAATGNPAALVDDLTQVLAQATIDPASLAASISGAATTAPTLSGTELRWSGDLAPGATVTVTYTATITGTTAATVNNFATALREANGPALSGADCTAQGAAVSFNCAQAQVSVDAVTPTPTPTPSVTPDPTTTPDPTVTPDPTGTPDPTATAVPTVIPVPTATASADPADPTDPLARTGAEAALPIGIAALVLALTGFVLARRARRTEA</sequence>
<evidence type="ECO:0000259" key="3">
    <source>
        <dbReference type="Pfam" id="PF25549"/>
    </source>
</evidence>
<evidence type="ECO:0000256" key="2">
    <source>
        <dbReference type="SAM" id="Phobius"/>
    </source>
</evidence>
<feature type="transmembrane region" description="Helical" evidence="2">
    <location>
        <begin position="758"/>
        <end position="777"/>
    </location>
</feature>
<keyword evidence="2" id="KW-0812">Transmembrane</keyword>
<feature type="domain" description="DUF7927" evidence="3">
    <location>
        <begin position="546"/>
        <end position="664"/>
    </location>
</feature>
<keyword evidence="2" id="KW-0472">Membrane</keyword>
<feature type="compositionally biased region" description="Basic and acidic residues" evidence="1">
    <location>
        <begin position="1"/>
        <end position="15"/>
    </location>
</feature>
<dbReference type="Pfam" id="PF25549">
    <property type="entry name" value="DUF7927"/>
    <property type="match status" value="1"/>
</dbReference>
<feature type="region of interest" description="Disordered" evidence="1">
    <location>
        <begin position="1"/>
        <end position="21"/>
    </location>
</feature>
<feature type="compositionally biased region" description="Pro residues" evidence="1">
    <location>
        <begin position="695"/>
        <end position="721"/>
    </location>
</feature>
<protein>
    <submittedName>
        <fullName evidence="4">DUF11 domain-containing protein</fullName>
    </submittedName>
</protein>